<keyword evidence="1" id="KW-0472">Membrane</keyword>
<gene>
    <name evidence="2" type="ORF">Mal52_60300</name>
</gene>
<keyword evidence="3" id="KW-1185">Reference proteome</keyword>
<protein>
    <submittedName>
        <fullName evidence="2">Uncharacterized protein</fullName>
    </submittedName>
</protein>
<evidence type="ECO:0000313" key="2">
    <source>
        <dbReference type="EMBL" id="QDU47498.1"/>
    </source>
</evidence>
<name>A0A517ZYE6_9PLAN</name>
<keyword evidence="1" id="KW-1133">Transmembrane helix</keyword>
<dbReference type="OrthoDB" id="215731at2"/>
<proteinExistence type="predicted"/>
<feature type="transmembrane region" description="Helical" evidence="1">
    <location>
        <begin position="60"/>
        <end position="79"/>
    </location>
</feature>
<accession>A0A517ZYE6</accession>
<dbReference type="EMBL" id="CP036276">
    <property type="protein sequence ID" value="QDU47498.1"/>
    <property type="molecule type" value="Genomic_DNA"/>
</dbReference>
<evidence type="ECO:0000313" key="3">
    <source>
        <dbReference type="Proteomes" id="UP000319383"/>
    </source>
</evidence>
<organism evidence="2 3">
    <name type="scientific">Symmachiella dynata</name>
    <dbReference type="NCBI Taxonomy" id="2527995"/>
    <lineage>
        <taxon>Bacteria</taxon>
        <taxon>Pseudomonadati</taxon>
        <taxon>Planctomycetota</taxon>
        <taxon>Planctomycetia</taxon>
        <taxon>Planctomycetales</taxon>
        <taxon>Planctomycetaceae</taxon>
        <taxon>Symmachiella</taxon>
    </lineage>
</organism>
<dbReference type="Proteomes" id="UP000319383">
    <property type="component" value="Chromosome"/>
</dbReference>
<dbReference type="KEGG" id="sdyn:Mal52_60300"/>
<keyword evidence="1" id="KW-0812">Transmembrane</keyword>
<dbReference type="AlphaFoldDB" id="A0A517ZYE6"/>
<reference evidence="2 3" key="1">
    <citation type="submission" date="2019-02" db="EMBL/GenBank/DDBJ databases">
        <title>Deep-cultivation of Planctomycetes and their phenomic and genomic characterization uncovers novel biology.</title>
        <authorList>
            <person name="Wiegand S."/>
            <person name="Jogler M."/>
            <person name="Boedeker C."/>
            <person name="Pinto D."/>
            <person name="Vollmers J."/>
            <person name="Rivas-Marin E."/>
            <person name="Kohn T."/>
            <person name="Peeters S.H."/>
            <person name="Heuer A."/>
            <person name="Rast P."/>
            <person name="Oberbeckmann S."/>
            <person name="Bunk B."/>
            <person name="Jeske O."/>
            <person name="Meyerdierks A."/>
            <person name="Storesund J.E."/>
            <person name="Kallscheuer N."/>
            <person name="Luecker S."/>
            <person name="Lage O.M."/>
            <person name="Pohl T."/>
            <person name="Merkel B.J."/>
            <person name="Hornburger P."/>
            <person name="Mueller R.-W."/>
            <person name="Bruemmer F."/>
            <person name="Labrenz M."/>
            <person name="Spormann A.M."/>
            <person name="Op den Camp H."/>
            <person name="Overmann J."/>
            <person name="Amann R."/>
            <person name="Jetten M.S.M."/>
            <person name="Mascher T."/>
            <person name="Medema M.H."/>
            <person name="Devos D.P."/>
            <person name="Kaster A.-K."/>
            <person name="Ovreas L."/>
            <person name="Rohde M."/>
            <person name="Galperin M.Y."/>
            <person name="Jogler C."/>
        </authorList>
    </citation>
    <scope>NUCLEOTIDE SEQUENCE [LARGE SCALE GENOMIC DNA]</scope>
    <source>
        <strain evidence="2 3">Mal52</strain>
    </source>
</reference>
<dbReference type="RefSeq" id="WP_145380308.1">
    <property type="nucleotide sequence ID" value="NZ_CAXBED010000085.1"/>
</dbReference>
<sequence length="84" mass="9206">MLRSVFCSVGLFVLLWGAAFLMIDKVTLNMEEAPGARSGFRGMFSSVGIKQKREFDPPEWAAFSLMSVGTVTMLYSVALPKKPG</sequence>
<evidence type="ECO:0000256" key="1">
    <source>
        <dbReference type="SAM" id="Phobius"/>
    </source>
</evidence>